<dbReference type="AlphaFoldDB" id="A0AAQ0IS27"/>
<evidence type="ECO:0000313" key="2">
    <source>
        <dbReference type="Proteomes" id="UP000027121"/>
    </source>
</evidence>
<dbReference type="EMBL" id="CP071706">
    <property type="protein sequence ID" value="QWE81248.1"/>
    <property type="molecule type" value="Genomic_DNA"/>
</dbReference>
<keyword evidence="2" id="KW-1185">Reference proteome</keyword>
<proteinExistence type="predicted"/>
<accession>A0AAQ0IS27</accession>
<gene>
    <name evidence="1" type="ORF">BV82_10475</name>
</gene>
<reference evidence="1 2" key="2">
    <citation type="journal article" date="2016" name="Front. Microbiol.">
        <title>When Genome-Based Approach Meets the 'Old but Good': Revealing Genes Involved in the Antibacterial Activity of Pseudomonas sp. P482 against Soft Rot Pathogens.</title>
        <authorList>
            <person name="Krzyzanowska D.M."/>
            <person name="Ossowicki A."/>
            <person name="Rajewska M."/>
            <person name="Maciag T."/>
            <person name="Jablonska M."/>
            <person name="Obuchowski M."/>
            <person name="Heeb S."/>
            <person name="Jafra S."/>
        </authorList>
    </citation>
    <scope>NUCLEOTIDE SEQUENCE [LARGE SCALE GENOMIC DNA]</scope>
    <source>
        <strain evidence="1 2">P482</strain>
    </source>
</reference>
<protein>
    <submittedName>
        <fullName evidence="1">Helix-hairpin-helix domain-containing protein</fullName>
    </submittedName>
</protein>
<dbReference type="GeneID" id="98282704"/>
<dbReference type="KEGG" id="pdw:BV82_10475"/>
<reference evidence="1 2" key="1">
    <citation type="journal article" date="2014" name="Genome Announc.">
        <title>Genome Sequence of Pseudomonas sp. Strain P482, a Tomato Rhizosphere Isolate with Broad-Spectrum Antimicrobial Activity.</title>
        <authorList>
            <person name="Krzyzanowska D.M."/>
            <person name="Ossowicki A."/>
            <person name="Jafra S."/>
        </authorList>
    </citation>
    <scope>NUCLEOTIDE SEQUENCE [LARGE SCALE GENOMIC DNA]</scope>
    <source>
        <strain evidence="1 2">P482</strain>
    </source>
</reference>
<name>A0AAQ0IS27_9PSED</name>
<organism evidence="1 2">
    <name type="scientific">Pseudomonas donghuensis</name>
    <dbReference type="NCBI Taxonomy" id="1163398"/>
    <lineage>
        <taxon>Bacteria</taxon>
        <taxon>Pseudomonadati</taxon>
        <taxon>Pseudomonadota</taxon>
        <taxon>Gammaproteobacteria</taxon>
        <taxon>Pseudomonadales</taxon>
        <taxon>Pseudomonadaceae</taxon>
        <taxon>Pseudomonas</taxon>
    </lineage>
</organism>
<sequence>MAFSPRERTALLALKGVGPTVITRLEQMGIESLAELGKADVSDILAHASAALGSTCWKNSPQARAAITAAVDLARSTPEHSLAG</sequence>
<dbReference type="Proteomes" id="UP000027121">
    <property type="component" value="Chromosome"/>
</dbReference>
<dbReference type="RefSeq" id="WP_010225488.1">
    <property type="nucleotide sequence ID" value="NZ_CATKPL010000044.1"/>
</dbReference>
<evidence type="ECO:0000313" key="1">
    <source>
        <dbReference type="EMBL" id="QWE81248.1"/>
    </source>
</evidence>
<dbReference type="Gene3D" id="1.10.150.20">
    <property type="entry name" value="5' to 3' exonuclease, C-terminal subdomain"/>
    <property type="match status" value="1"/>
</dbReference>